<evidence type="ECO:0000313" key="3">
    <source>
        <dbReference type="EMBL" id="KAF2177887.1"/>
    </source>
</evidence>
<dbReference type="InterPro" id="IPR005645">
    <property type="entry name" value="FSH-like_dom"/>
</dbReference>
<dbReference type="GO" id="GO:0005737">
    <property type="term" value="C:cytoplasm"/>
    <property type="evidence" value="ECO:0007669"/>
    <property type="project" value="TreeGrafter"/>
</dbReference>
<dbReference type="SUPFAM" id="SSF53474">
    <property type="entry name" value="alpha/beta-Hydrolases"/>
    <property type="match status" value="1"/>
</dbReference>
<dbReference type="PANTHER" id="PTHR48070:SF7">
    <property type="entry name" value="SERINE HYDROLASE FSH DOMAIN-CONTAINING PROTEIN-RELATED"/>
    <property type="match status" value="1"/>
</dbReference>
<keyword evidence="1" id="KW-0378">Hydrolase</keyword>
<evidence type="ECO:0000256" key="1">
    <source>
        <dbReference type="ARBA" id="ARBA00022801"/>
    </source>
</evidence>
<keyword evidence="4" id="KW-1185">Reference proteome</keyword>
<dbReference type="InterPro" id="IPR029058">
    <property type="entry name" value="AB_hydrolase_fold"/>
</dbReference>
<dbReference type="GO" id="GO:0019748">
    <property type="term" value="P:secondary metabolic process"/>
    <property type="evidence" value="ECO:0007669"/>
    <property type="project" value="TreeGrafter"/>
</dbReference>
<reference evidence="3" key="1">
    <citation type="journal article" date="2020" name="Stud. Mycol.">
        <title>101 Dothideomycetes genomes: a test case for predicting lifestyles and emergence of pathogens.</title>
        <authorList>
            <person name="Haridas S."/>
            <person name="Albert R."/>
            <person name="Binder M."/>
            <person name="Bloem J."/>
            <person name="Labutti K."/>
            <person name="Salamov A."/>
            <person name="Andreopoulos B."/>
            <person name="Baker S."/>
            <person name="Barry K."/>
            <person name="Bills G."/>
            <person name="Bluhm B."/>
            <person name="Cannon C."/>
            <person name="Castanera R."/>
            <person name="Culley D."/>
            <person name="Daum C."/>
            <person name="Ezra D."/>
            <person name="Gonzalez J."/>
            <person name="Henrissat B."/>
            <person name="Kuo A."/>
            <person name="Liang C."/>
            <person name="Lipzen A."/>
            <person name="Lutzoni F."/>
            <person name="Magnuson J."/>
            <person name="Mondo S."/>
            <person name="Nolan M."/>
            <person name="Ohm R."/>
            <person name="Pangilinan J."/>
            <person name="Park H.-J."/>
            <person name="Ramirez L."/>
            <person name="Alfaro M."/>
            <person name="Sun H."/>
            <person name="Tritt A."/>
            <person name="Yoshinaga Y."/>
            <person name="Zwiers L.-H."/>
            <person name="Turgeon B."/>
            <person name="Goodwin S."/>
            <person name="Spatafora J."/>
            <person name="Crous P."/>
            <person name="Grigoriev I."/>
        </authorList>
    </citation>
    <scope>NUCLEOTIDE SEQUENCE</scope>
    <source>
        <strain evidence="3">CBS 207.26</strain>
    </source>
</reference>
<accession>A0A6A6DEM6</accession>
<dbReference type="Gene3D" id="3.40.50.1820">
    <property type="entry name" value="alpha/beta hydrolase"/>
    <property type="match status" value="1"/>
</dbReference>
<feature type="domain" description="Serine hydrolase" evidence="2">
    <location>
        <begin position="2"/>
        <end position="188"/>
    </location>
</feature>
<protein>
    <recommendedName>
        <fullName evidence="2">Serine hydrolase domain-containing protein</fullName>
    </recommendedName>
</protein>
<proteinExistence type="predicted"/>
<dbReference type="EMBL" id="ML994681">
    <property type="protein sequence ID" value="KAF2177887.1"/>
    <property type="molecule type" value="Genomic_DNA"/>
</dbReference>
<dbReference type="GO" id="GO:0005634">
    <property type="term" value="C:nucleus"/>
    <property type="evidence" value="ECO:0007669"/>
    <property type="project" value="TreeGrafter"/>
</dbReference>
<dbReference type="PANTHER" id="PTHR48070">
    <property type="entry name" value="ESTERASE OVCA2"/>
    <property type="match status" value="1"/>
</dbReference>
<dbReference type="Proteomes" id="UP000800200">
    <property type="component" value="Unassembled WGS sequence"/>
</dbReference>
<evidence type="ECO:0000259" key="2">
    <source>
        <dbReference type="Pfam" id="PF03959"/>
    </source>
</evidence>
<dbReference type="GO" id="GO:0016787">
    <property type="term" value="F:hydrolase activity"/>
    <property type="evidence" value="ECO:0007669"/>
    <property type="project" value="UniProtKB-KW"/>
</dbReference>
<gene>
    <name evidence="3" type="ORF">K469DRAFT_732186</name>
</gene>
<dbReference type="OrthoDB" id="2094269at2759"/>
<evidence type="ECO:0000313" key="4">
    <source>
        <dbReference type="Proteomes" id="UP000800200"/>
    </source>
</evidence>
<dbReference type="Pfam" id="PF03959">
    <property type="entry name" value="FSH1"/>
    <property type="match status" value="1"/>
</dbReference>
<dbReference type="InterPro" id="IPR050593">
    <property type="entry name" value="LovG"/>
</dbReference>
<name>A0A6A6DEM6_9PEZI</name>
<dbReference type="AlphaFoldDB" id="A0A6A6DEM6"/>
<organism evidence="3 4">
    <name type="scientific">Zopfia rhizophila CBS 207.26</name>
    <dbReference type="NCBI Taxonomy" id="1314779"/>
    <lineage>
        <taxon>Eukaryota</taxon>
        <taxon>Fungi</taxon>
        <taxon>Dikarya</taxon>
        <taxon>Ascomycota</taxon>
        <taxon>Pezizomycotina</taxon>
        <taxon>Dothideomycetes</taxon>
        <taxon>Dothideomycetes incertae sedis</taxon>
        <taxon>Zopfiaceae</taxon>
        <taxon>Zopfia</taxon>
    </lineage>
</organism>
<sequence>MRFLCLHGMGSNARVFEVQTAPLRYKLGATHQFEFVEEIKNLFPADEDYYAYFNEEVESFFSALADLDEYIRTEGPFDGIIGFSQGALLAATYLAHQYPGAEDTAYESIKCAVFICGSPPWQVIDGNARTAKEGLDGDIIRIPTVHIYGSEDPGYEQSLELSRICRKQGRGQLDHEGGHEIPRSAESTARMVWVIEDIIYRTLFVQ</sequence>